<dbReference type="RefSeq" id="WP_113675175.1">
    <property type="nucleotide sequence ID" value="NZ_CAJXUH010000007.1"/>
</dbReference>
<keyword evidence="1" id="KW-0812">Transmembrane</keyword>
<dbReference type="NCBIfam" id="NF033493">
    <property type="entry name" value="MetS_like_NSS"/>
    <property type="match status" value="1"/>
</dbReference>
<dbReference type="EMBL" id="CP058561">
    <property type="protein sequence ID" value="QUH31483.1"/>
    <property type="molecule type" value="Genomic_DNA"/>
</dbReference>
<organism evidence="2 3">
    <name type="scientific">Vallitalea guaymasensis</name>
    <dbReference type="NCBI Taxonomy" id="1185412"/>
    <lineage>
        <taxon>Bacteria</taxon>
        <taxon>Bacillati</taxon>
        <taxon>Bacillota</taxon>
        <taxon>Clostridia</taxon>
        <taxon>Lachnospirales</taxon>
        <taxon>Vallitaleaceae</taxon>
        <taxon>Vallitalea</taxon>
    </lineage>
</organism>
<accession>A0A8J8MES6</accession>
<gene>
    <name evidence="2" type="ORF">HYG85_22165</name>
</gene>
<reference evidence="2 3" key="1">
    <citation type="submission" date="2020-07" db="EMBL/GenBank/DDBJ databases">
        <title>Vallitalea guaymasensis genome.</title>
        <authorList>
            <person name="Postec A."/>
        </authorList>
    </citation>
    <scope>NUCLEOTIDE SEQUENCE [LARGE SCALE GENOMIC DNA]</scope>
    <source>
        <strain evidence="2 3">Ra1766G1</strain>
    </source>
</reference>
<keyword evidence="3" id="KW-1185">Reference proteome</keyword>
<dbReference type="KEGG" id="vgu:HYG85_22165"/>
<evidence type="ECO:0000313" key="2">
    <source>
        <dbReference type="EMBL" id="QUH31483.1"/>
    </source>
</evidence>
<keyword evidence="1" id="KW-1133">Transmembrane helix</keyword>
<dbReference type="Proteomes" id="UP000677305">
    <property type="component" value="Chromosome"/>
</dbReference>
<feature type="transmembrane region" description="Helical" evidence="1">
    <location>
        <begin position="6"/>
        <end position="28"/>
    </location>
</feature>
<proteinExistence type="predicted"/>
<sequence>MGVDSIIFCIFSILFLWGGFGFCLRIALKNNKFDS</sequence>
<evidence type="ECO:0000256" key="1">
    <source>
        <dbReference type="SAM" id="Phobius"/>
    </source>
</evidence>
<keyword evidence="1" id="KW-0472">Membrane</keyword>
<name>A0A8J8MES6_9FIRM</name>
<protein>
    <submittedName>
        <fullName evidence="2">MetS family NSS transporter small subunit</fullName>
    </submittedName>
</protein>
<evidence type="ECO:0000313" key="3">
    <source>
        <dbReference type="Proteomes" id="UP000677305"/>
    </source>
</evidence>
<dbReference type="AlphaFoldDB" id="A0A8J8MES6"/>